<accession>K5V3A6</accession>
<proteinExistence type="predicted"/>
<dbReference type="Pfam" id="PF00501">
    <property type="entry name" value="AMP-binding"/>
    <property type="match status" value="1"/>
</dbReference>
<dbReference type="Gene3D" id="1.10.1200.10">
    <property type="entry name" value="ACP-like"/>
    <property type="match status" value="1"/>
</dbReference>
<dbReference type="PANTHER" id="PTHR43439:SF2">
    <property type="entry name" value="ENZYME, PUTATIVE (JCVI)-RELATED"/>
    <property type="match status" value="1"/>
</dbReference>
<evidence type="ECO:0000313" key="5">
    <source>
        <dbReference type="Proteomes" id="UP000008370"/>
    </source>
</evidence>
<dbReference type="Pfam" id="PF07993">
    <property type="entry name" value="NAD_binding_4"/>
    <property type="match status" value="1"/>
</dbReference>
<dbReference type="GeneID" id="18912710"/>
<dbReference type="PROSITE" id="PS50075">
    <property type="entry name" value="CARRIER"/>
    <property type="match status" value="1"/>
</dbReference>
<dbReference type="InterPro" id="IPR009081">
    <property type="entry name" value="PP-bd_ACP"/>
</dbReference>
<dbReference type="HOGENOM" id="CLU_002220_1_0_1"/>
<dbReference type="InterPro" id="IPR000873">
    <property type="entry name" value="AMP-dep_synth/lig_dom"/>
</dbReference>
<keyword evidence="2" id="KW-0597">Phosphoprotein</keyword>
<name>K5V3A6_PHACS</name>
<dbReference type="Proteomes" id="UP000008370">
    <property type="component" value="Unassembled WGS sequence"/>
</dbReference>
<dbReference type="InterPro" id="IPR013120">
    <property type="entry name" value="FAR_NAD-bd"/>
</dbReference>
<organism evidence="4 5">
    <name type="scientific">Phanerochaete carnosa (strain HHB-10118-sp)</name>
    <name type="common">White-rot fungus</name>
    <name type="synonym">Peniophora carnosa</name>
    <dbReference type="NCBI Taxonomy" id="650164"/>
    <lineage>
        <taxon>Eukaryota</taxon>
        <taxon>Fungi</taxon>
        <taxon>Dikarya</taxon>
        <taxon>Basidiomycota</taxon>
        <taxon>Agaricomycotina</taxon>
        <taxon>Agaricomycetes</taxon>
        <taxon>Polyporales</taxon>
        <taxon>Phanerochaetaceae</taxon>
        <taxon>Phanerochaete</taxon>
    </lineage>
</organism>
<evidence type="ECO:0000259" key="3">
    <source>
        <dbReference type="PROSITE" id="PS50075"/>
    </source>
</evidence>
<dbReference type="InterPro" id="IPR036736">
    <property type="entry name" value="ACP-like_sf"/>
</dbReference>
<dbReference type="SUPFAM" id="SSF47336">
    <property type="entry name" value="ACP-like"/>
    <property type="match status" value="1"/>
</dbReference>
<evidence type="ECO:0000256" key="2">
    <source>
        <dbReference type="ARBA" id="ARBA00022553"/>
    </source>
</evidence>
<dbReference type="SUPFAM" id="SSF51735">
    <property type="entry name" value="NAD(P)-binding Rossmann-fold domains"/>
    <property type="match status" value="1"/>
</dbReference>
<dbReference type="KEGG" id="pco:PHACADRAFT_208208"/>
<dbReference type="InterPro" id="IPR020845">
    <property type="entry name" value="AMP-binding_CS"/>
</dbReference>
<dbReference type="STRING" id="650164.K5V3A6"/>
<dbReference type="OrthoDB" id="429813at2759"/>
<dbReference type="InterPro" id="IPR036291">
    <property type="entry name" value="NAD(P)-bd_dom_sf"/>
</dbReference>
<dbReference type="InParanoid" id="K5V3A6"/>
<evidence type="ECO:0000256" key="1">
    <source>
        <dbReference type="ARBA" id="ARBA00022450"/>
    </source>
</evidence>
<gene>
    <name evidence="4" type="ORF">PHACADRAFT_208208</name>
</gene>
<protein>
    <recommendedName>
        <fullName evidence="3">Carrier domain-containing protein</fullName>
    </recommendedName>
</protein>
<dbReference type="InterPro" id="IPR042099">
    <property type="entry name" value="ANL_N_sf"/>
</dbReference>
<dbReference type="RefSeq" id="XP_007394884.1">
    <property type="nucleotide sequence ID" value="XM_007394822.1"/>
</dbReference>
<dbReference type="Gene3D" id="3.40.50.720">
    <property type="entry name" value="NAD(P)-binding Rossmann-like Domain"/>
    <property type="match status" value="1"/>
</dbReference>
<dbReference type="PROSITE" id="PS00455">
    <property type="entry name" value="AMP_BINDING"/>
    <property type="match status" value="1"/>
</dbReference>
<dbReference type="Pfam" id="PF23562">
    <property type="entry name" value="AMP-binding_C_3"/>
    <property type="match status" value="1"/>
</dbReference>
<dbReference type="Gene3D" id="3.40.50.12780">
    <property type="entry name" value="N-terminal domain of ligase-like"/>
    <property type="match status" value="1"/>
</dbReference>
<evidence type="ECO:0000313" key="4">
    <source>
        <dbReference type="EMBL" id="EKM57056.1"/>
    </source>
</evidence>
<dbReference type="EMBL" id="JH930471">
    <property type="protein sequence ID" value="EKM57056.1"/>
    <property type="molecule type" value="Genomic_DNA"/>
</dbReference>
<keyword evidence="5" id="KW-1185">Reference proteome</keyword>
<dbReference type="AlphaFoldDB" id="K5V3A6"/>
<dbReference type="InterPro" id="IPR051414">
    <property type="entry name" value="Adenylate-forming_Reductase"/>
</dbReference>
<dbReference type="PANTHER" id="PTHR43439">
    <property type="entry name" value="PHENYLACETATE-COENZYME A LIGASE"/>
    <property type="match status" value="1"/>
</dbReference>
<sequence length="1084" mass="118781">MSDCPAFPPLDGLIPVLPGFADFHAEHNADKPWVLWPSQEGSKPGSISFLQFANATHRIAHMLRPNRGGPEGEVVAILINCDSVLYLALIVGLVRAGFVPFPMSPRNGIPAILNMLEITSCHRIISQPEFAPLVSAVKTQLGEKQYGLGVDSLPGLLEIFPDLNKNGRVAPCTPYPRASKPHDMEDIVLYLHSSGSTGLPRAIPQRQINILHWCNSDVLLDWRHKDVLWGVMPLPTFHTFAFMMQLYAPLVNGRPVGLYAPRAPAPPPVPSPKNVLDACRALRCNAIAIVPAFIETWAKSAEDVQYLASLRFLGYAGGPLSAETGSRLHNAGVKLCAGYGATEFGNHTRLLDADDSQGPDAPVKTSADWQWFTFSDYVKLRWVPEGDGTYELQFLTCPTHRPSVENLPDTRGYATKDLWIPHPSKSGLWKIVGRKDDVIVLGAGEKVVPLPQEGVLNAHSAVTGAVMFGRGRAQCGVLVEVGPGYEGNPQDPVYVERTRDLIWPAVQEANAKAPAFARVFKEMILVADPGKPLPRAAKSTVIRKQALDLYEVEIEQLQVYESAKESAPSDGIPPPASWSSQDIEQWLVELCTSIKDGSRISASKDIFNQGFDSLHAAALRNRIIGALRSSADPSAQDAVHQVSQNFVFSHPTLRKLANAISQLVNEGQDSARRTAVEEVQMMLDTYSRDLPTPIRTHSISRAGAVVLLTGSTGNVGSHMLTTLLQEPAVHRVYTLNRPSAAAKERQRKAFAERGLPIELLSSNKLVQLFGNATDERLGLEQVVFDELKLNVTHVIHNAWRVDFNLSLPSFETHVSGTRRLIDFCASSECSARLIFVSSVSAAQDWDVSKGPVPEEPLSDPALSVSTGYGSSKFVGENLLARAAERGLSCMSLRVGQVCGSASTGAWGTSEWVPILVKSSIAMGKLPELDGVVSWIPMDAVANVVKDVVLSEDKLPALINAVHPRPVPWKQVVEDINLCLYDRPLNVVPYGVWLEELERAASNATTEDLERIPALKLLDYFRAFGVDRRRLYDVPEDVVLEAGGFSTYDNSKLRTLCPSVQKLSQINERHARAWIGYWRRAGFLN</sequence>
<keyword evidence="1" id="KW-0596">Phosphopantetheine</keyword>
<reference evidence="4 5" key="1">
    <citation type="journal article" date="2012" name="BMC Genomics">
        <title>Comparative genomics of the white-rot fungi, Phanerochaete carnosa and P. chrysosporium, to elucidate the genetic basis of the distinct wood types they colonize.</title>
        <authorList>
            <person name="Suzuki H."/>
            <person name="MacDonald J."/>
            <person name="Syed K."/>
            <person name="Salamov A."/>
            <person name="Hori C."/>
            <person name="Aerts A."/>
            <person name="Henrissat B."/>
            <person name="Wiebenga A."/>
            <person name="vanKuyk P.A."/>
            <person name="Barry K."/>
            <person name="Lindquist E."/>
            <person name="LaButti K."/>
            <person name="Lapidus A."/>
            <person name="Lucas S."/>
            <person name="Coutinho P."/>
            <person name="Gong Y."/>
            <person name="Samejima M."/>
            <person name="Mahadevan R."/>
            <person name="Abou-Zaid M."/>
            <person name="de Vries R.P."/>
            <person name="Igarashi K."/>
            <person name="Yadav J.S."/>
            <person name="Grigoriev I.V."/>
            <person name="Master E.R."/>
        </authorList>
    </citation>
    <scope>NUCLEOTIDE SEQUENCE [LARGE SCALE GENOMIC DNA]</scope>
    <source>
        <strain evidence="4 5">HHB-10118-sp</strain>
    </source>
</reference>
<feature type="domain" description="Carrier" evidence="3">
    <location>
        <begin position="578"/>
        <end position="664"/>
    </location>
</feature>
<dbReference type="SUPFAM" id="SSF56801">
    <property type="entry name" value="Acetyl-CoA synthetase-like"/>
    <property type="match status" value="1"/>
</dbReference>